<accession>A0A4U3L2V0</accession>
<comment type="caution">
    <text evidence="1">The sequence shown here is derived from an EMBL/GenBank/DDBJ whole genome shotgun (WGS) entry which is preliminary data.</text>
</comment>
<sequence length="143" mass="16095">MTTNEQIGDPISLEASNESDIQTLKSINHYYQNRGAIDQRLMDLEEEWDIERMLEFNAAAWAMIGVTFGLTRSRLWLLLALGAGALLAGQALQGNSPAVPLLRKLGFRTKTEIDKEKYALKALRGDFKYLLDVPNVVWKAVNE</sequence>
<dbReference type="Proteomes" id="UP000305848">
    <property type="component" value="Unassembled WGS sequence"/>
</dbReference>
<dbReference type="Gene3D" id="6.10.140.1340">
    <property type="match status" value="1"/>
</dbReference>
<dbReference type="AlphaFoldDB" id="A0A4U3L2V0"/>
<keyword evidence="2" id="KW-1185">Reference proteome</keyword>
<organism evidence="1 2">
    <name type="scientific">Ilyomonas limi</name>
    <dbReference type="NCBI Taxonomy" id="2575867"/>
    <lineage>
        <taxon>Bacteria</taxon>
        <taxon>Pseudomonadati</taxon>
        <taxon>Bacteroidota</taxon>
        <taxon>Chitinophagia</taxon>
        <taxon>Chitinophagales</taxon>
        <taxon>Chitinophagaceae</taxon>
        <taxon>Ilyomonas</taxon>
    </lineage>
</organism>
<evidence type="ECO:0008006" key="3">
    <source>
        <dbReference type="Google" id="ProtNLM"/>
    </source>
</evidence>
<evidence type="ECO:0000313" key="2">
    <source>
        <dbReference type="Proteomes" id="UP000305848"/>
    </source>
</evidence>
<dbReference type="RefSeq" id="WP_137261787.1">
    <property type="nucleotide sequence ID" value="NZ_SZQL01000007.1"/>
</dbReference>
<reference evidence="1 2" key="1">
    <citation type="submission" date="2019-05" db="EMBL/GenBank/DDBJ databases">
        <title>Panacibacter sp. strain 17mud1-8 Genome sequencing and assembly.</title>
        <authorList>
            <person name="Chhetri G."/>
        </authorList>
    </citation>
    <scope>NUCLEOTIDE SEQUENCE [LARGE SCALE GENOMIC DNA]</scope>
    <source>
        <strain evidence="1 2">17mud1-8</strain>
    </source>
</reference>
<protein>
    <recommendedName>
        <fullName evidence="3">DUF2892 domain-containing protein</fullName>
    </recommendedName>
</protein>
<dbReference type="EMBL" id="SZQL01000007">
    <property type="protein sequence ID" value="TKK68599.1"/>
    <property type="molecule type" value="Genomic_DNA"/>
</dbReference>
<dbReference type="OrthoDB" id="9799383at2"/>
<proteinExistence type="predicted"/>
<gene>
    <name evidence="1" type="ORF">FC093_10785</name>
</gene>
<name>A0A4U3L2V0_9BACT</name>
<evidence type="ECO:0000313" key="1">
    <source>
        <dbReference type="EMBL" id="TKK68599.1"/>
    </source>
</evidence>